<evidence type="ECO:0000313" key="10">
    <source>
        <dbReference type="EMBL" id="GAA1717521.1"/>
    </source>
</evidence>
<comment type="similarity">
    <text evidence="7">Belongs to the binding-protein-dependent transport system permease family.</text>
</comment>
<feature type="transmembrane region" description="Helical" evidence="7">
    <location>
        <begin position="274"/>
        <end position="293"/>
    </location>
</feature>
<keyword evidence="11" id="KW-1185">Reference proteome</keyword>
<feature type="transmembrane region" description="Helical" evidence="7">
    <location>
        <begin position="372"/>
        <end position="397"/>
    </location>
</feature>
<evidence type="ECO:0000256" key="7">
    <source>
        <dbReference type="RuleBase" id="RU363032"/>
    </source>
</evidence>
<dbReference type="SUPFAM" id="SSF161098">
    <property type="entry name" value="MetI-like"/>
    <property type="match status" value="2"/>
</dbReference>
<reference evidence="11" key="1">
    <citation type="journal article" date="2019" name="Int. J. Syst. Evol. Microbiol.">
        <title>The Global Catalogue of Microorganisms (GCM) 10K type strain sequencing project: providing services to taxonomists for standard genome sequencing and annotation.</title>
        <authorList>
            <consortium name="The Broad Institute Genomics Platform"/>
            <consortium name="The Broad Institute Genome Sequencing Center for Infectious Disease"/>
            <person name="Wu L."/>
            <person name="Ma J."/>
        </authorList>
    </citation>
    <scope>NUCLEOTIDE SEQUENCE [LARGE SCALE GENOMIC DNA]</scope>
    <source>
        <strain evidence="11">JCM 13244</strain>
    </source>
</reference>
<dbReference type="InterPro" id="IPR035906">
    <property type="entry name" value="MetI-like_sf"/>
</dbReference>
<sequence length="412" mass="43950">MSRTAGTPRHTSTSTTVGRTAGTAKRTRPTARRAPVRAPVHGSTERRLARVGWLYASPALTVIAAVTLFPILFSVVLSFSEVHLSYGGFRIDGFTTGNYAALAQSSAWFASLAFTLGFTLVTVVLELALGTAAALVLERLGAARGWILAVLLLPWAMTTAPLYWMATASFKGAGEISASPPTVLPHHPTTANYADAFGGNSLGRYFFNSVLVSGVSTIVVLALAFFAGYALARLPMRGRGPIMVSLLMISVFPCIAVVTPLYLLERSAGMLNSYQGLIIPYVAFNLPFSIWILRNYLLRVERALEEAATVDGASPLRTVVSVILPLARPGLFTAGVFTFTATWAEFLMALTFNSEDAFRTVPVGMALFTSQYTVPYGTIFAGAMVATVPIAVLVLIFRRSVISGMTSGAVKG</sequence>
<evidence type="ECO:0000256" key="8">
    <source>
        <dbReference type="SAM" id="MobiDB-lite"/>
    </source>
</evidence>
<keyword evidence="6 7" id="KW-0472">Membrane</keyword>
<feature type="transmembrane region" description="Helical" evidence="7">
    <location>
        <begin position="53"/>
        <end position="79"/>
    </location>
</feature>
<comment type="caution">
    <text evidence="10">The sequence shown here is derived from an EMBL/GenBank/DDBJ whole genome shotgun (WGS) entry which is preliminary data.</text>
</comment>
<feature type="transmembrane region" description="Helical" evidence="7">
    <location>
        <begin position="242"/>
        <end position="262"/>
    </location>
</feature>
<dbReference type="Pfam" id="PF00528">
    <property type="entry name" value="BPD_transp_1"/>
    <property type="match status" value="1"/>
</dbReference>
<keyword evidence="2 7" id="KW-0813">Transport</keyword>
<evidence type="ECO:0000256" key="6">
    <source>
        <dbReference type="ARBA" id="ARBA00023136"/>
    </source>
</evidence>
<keyword evidence="4 7" id="KW-0812">Transmembrane</keyword>
<evidence type="ECO:0000256" key="2">
    <source>
        <dbReference type="ARBA" id="ARBA00022448"/>
    </source>
</evidence>
<dbReference type="PANTHER" id="PTHR32243:SF18">
    <property type="entry name" value="INNER MEMBRANE ABC TRANSPORTER PERMEASE PROTEIN YCJP"/>
    <property type="match status" value="1"/>
</dbReference>
<name>A0ABP4V9F7_9ACTN</name>
<dbReference type="PANTHER" id="PTHR32243">
    <property type="entry name" value="MALTOSE TRANSPORT SYSTEM PERMEASE-RELATED"/>
    <property type="match status" value="1"/>
</dbReference>
<feature type="compositionally biased region" description="Low complexity" evidence="8">
    <location>
        <begin position="15"/>
        <end position="24"/>
    </location>
</feature>
<comment type="subcellular location">
    <subcellularLocation>
        <location evidence="1 7">Cell membrane</location>
        <topology evidence="1 7">Multi-pass membrane protein</topology>
    </subcellularLocation>
</comment>
<keyword evidence="3" id="KW-1003">Cell membrane</keyword>
<keyword evidence="5 7" id="KW-1133">Transmembrane helix</keyword>
<evidence type="ECO:0000256" key="1">
    <source>
        <dbReference type="ARBA" id="ARBA00004651"/>
    </source>
</evidence>
<gene>
    <name evidence="10" type="ORF">GCM10009680_68590</name>
</gene>
<evidence type="ECO:0000256" key="3">
    <source>
        <dbReference type="ARBA" id="ARBA00022475"/>
    </source>
</evidence>
<evidence type="ECO:0000259" key="9">
    <source>
        <dbReference type="PROSITE" id="PS50928"/>
    </source>
</evidence>
<feature type="transmembrane region" description="Helical" evidence="7">
    <location>
        <begin position="331"/>
        <end position="352"/>
    </location>
</feature>
<proteinExistence type="inferred from homology"/>
<feature type="transmembrane region" description="Helical" evidence="7">
    <location>
        <begin position="146"/>
        <end position="166"/>
    </location>
</feature>
<feature type="compositionally biased region" description="Basic residues" evidence="8">
    <location>
        <begin position="25"/>
        <end position="35"/>
    </location>
</feature>
<dbReference type="InterPro" id="IPR050901">
    <property type="entry name" value="BP-dep_ABC_trans_perm"/>
</dbReference>
<protein>
    <recommendedName>
        <fullName evidence="9">ABC transmembrane type-1 domain-containing protein</fullName>
    </recommendedName>
</protein>
<dbReference type="Proteomes" id="UP001499947">
    <property type="component" value="Unassembled WGS sequence"/>
</dbReference>
<dbReference type="EMBL" id="BAAALR010000081">
    <property type="protein sequence ID" value="GAA1717521.1"/>
    <property type="molecule type" value="Genomic_DNA"/>
</dbReference>
<dbReference type="PROSITE" id="PS50928">
    <property type="entry name" value="ABC_TM1"/>
    <property type="match status" value="1"/>
</dbReference>
<feature type="transmembrane region" description="Helical" evidence="7">
    <location>
        <begin position="205"/>
        <end position="230"/>
    </location>
</feature>
<dbReference type="InterPro" id="IPR000515">
    <property type="entry name" value="MetI-like"/>
</dbReference>
<organism evidence="10 11">
    <name type="scientific">Streptomyces yatensis</name>
    <dbReference type="NCBI Taxonomy" id="155177"/>
    <lineage>
        <taxon>Bacteria</taxon>
        <taxon>Bacillati</taxon>
        <taxon>Actinomycetota</taxon>
        <taxon>Actinomycetes</taxon>
        <taxon>Kitasatosporales</taxon>
        <taxon>Streptomycetaceae</taxon>
        <taxon>Streptomyces</taxon>
        <taxon>Streptomyces violaceusniger group</taxon>
    </lineage>
</organism>
<evidence type="ECO:0000256" key="5">
    <source>
        <dbReference type="ARBA" id="ARBA00022989"/>
    </source>
</evidence>
<feature type="compositionally biased region" description="Polar residues" evidence="8">
    <location>
        <begin position="1"/>
        <end position="14"/>
    </location>
</feature>
<feature type="transmembrane region" description="Helical" evidence="7">
    <location>
        <begin position="108"/>
        <end position="137"/>
    </location>
</feature>
<evidence type="ECO:0000256" key="4">
    <source>
        <dbReference type="ARBA" id="ARBA00022692"/>
    </source>
</evidence>
<dbReference type="CDD" id="cd06261">
    <property type="entry name" value="TM_PBP2"/>
    <property type="match status" value="1"/>
</dbReference>
<feature type="domain" description="ABC transmembrane type-1" evidence="9">
    <location>
        <begin position="206"/>
        <end position="397"/>
    </location>
</feature>
<evidence type="ECO:0000313" key="11">
    <source>
        <dbReference type="Proteomes" id="UP001499947"/>
    </source>
</evidence>
<accession>A0ABP4V9F7</accession>
<dbReference type="Gene3D" id="1.10.3720.10">
    <property type="entry name" value="MetI-like"/>
    <property type="match status" value="2"/>
</dbReference>
<feature type="region of interest" description="Disordered" evidence="8">
    <location>
        <begin position="1"/>
        <end position="41"/>
    </location>
</feature>